<evidence type="ECO:0000313" key="1">
    <source>
        <dbReference type="EMBL" id="GGJ66735.1"/>
    </source>
</evidence>
<sequence length="76" mass="8468">MRIGAESRPETHLRLLLVTSGLPEPLLNDPTSLLDGEVLHPDLKYVQWRIVEVTSDDLHVDSSSLPARIRELIATA</sequence>
<comment type="caution">
    <text evidence="1">The sequence shown here is derived from an EMBL/GenBank/DDBJ whole genome shotgun (WGS) entry which is preliminary data.</text>
</comment>
<organism evidence="1 2">
    <name type="scientific">Agromyces bauzanensis</name>
    <dbReference type="NCBI Taxonomy" id="1308924"/>
    <lineage>
        <taxon>Bacteria</taxon>
        <taxon>Bacillati</taxon>
        <taxon>Actinomycetota</taxon>
        <taxon>Actinomycetes</taxon>
        <taxon>Micrococcales</taxon>
        <taxon>Microbacteriaceae</taxon>
        <taxon>Agromyces</taxon>
    </lineage>
</organism>
<keyword evidence="2" id="KW-1185">Reference proteome</keyword>
<dbReference type="Proteomes" id="UP000636956">
    <property type="component" value="Unassembled WGS sequence"/>
</dbReference>
<dbReference type="RefSeq" id="WP_188741441.1">
    <property type="nucleotide sequence ID" value="NZ_BAABFW010000007.1"/>
</dbReference>
<dbReference type="EMBL" id="BMMD01000001">
    <property type="protein sequence ID" value="GGJ66735.1"/>
    <property type="molecule type" value="Genomic_DNA"/>
</dbReference>
<dbReference type="AlphaFoldDB" id="A0A917P8G6"/>
<evidence type="ECO:0000313" key="2">
    <source>
        <dbReference type="Proteomes" id="UP000636956"/>
    </source>
</evidence>
<reference evidence="1" key="1">
    <citation type="journal article" date="2014" name="Int. J. Syst. Evol. Microbiol.">
        <title>Complete genome sequence of Corynebacterium casei LMG S-19264T (=DSM 44701T), isolated from a smear-ripened cheese.</title>
        <authorList>
            <consortium name="US DOE Joint Genome Institute (JGI-PGF)"/>
            <person name="Walter F."/>
            <person name="Albersmeier A."/>
            <person name="Kalinowski J."/>
            <person name="Ruckert C."/>
        </authorList>
    </citation>
    <scope>NUCLEOTIDE SEQUENCE</scope>
    <source>
        <strain evidence="1">CGMCC 1.8984</strain>
    </source>
</reference>
<proteinExistence type="predicted"/>
<reference evidence="1" key="2">
    <citation type="submission" date="2020-09" db="EMBL/GenBank/DDBJ databases">
        <authorList>
            <person name="Sun Q."/>
            <person name="Zhou Y."/>
        </authorList>
    </citation>
    <scope>NUCLEOTIDE SEQUENCE</scope>
    <source>
        <strain evidence="1">CGMCC 1.8984</strain>
    </source>
</reference>
<protein>
    <submittedName>
        <fullName evidence="1">Uncharacterized protein</fullName>
    </submittedName>
</protein>
<name>A0A917P8G6_9MICO</name>
<gene>
    <name evidence="1" type="ORF">GCM10011372_00520</name>
</gene>
<accession>A0A917P8G6</accession>